<dbReference type="GeneID" id="28988692"/>
<gene>
    <name evidence="1" type="ORF">PHYBLDRAFT_103736</name>
</gene>
<protein>
    <recommendedName>
        <fullName evidence="3">Rhodanese domain-containing protein</fullName>
    </recommendedName>
</protein>
<feature type="non-terminal residue" evidence="1">
    <location>
        <position position="77"/>
    </location>
</feature>
<dbReference type="SUPFAM" id="SSF52821">
    <property type="entry name" value="Rhodanese/Cell cycle control phosphatase"/>
    <property type="match status" value="1"/>
</dbReference>
<dbReference type="EMBL" id="KV440971">
    <property type="protein sequence ID" value="OAD81119.1"/>
    <property type="molecule type" value="Genomic_DNA"/>
</dbReference>
<sequence length="77" mass="8910">IEESLILNSESDQYVFSHRNKFDVVVYYDQSSQGIHDESETLRNLKLAIYQLEFTKKLGRVPMLLAGGFDAWQEKIG</sequence>
<proteinExistence type="predicted"/>
<dbReference type="VEuPathDB" id="FungiDB:PHYBLDRAFT_103736"/>
<feature type="non-terminal residue" evidence="1">
    <location>
        <position position="1"/>
    </location>
</feature>
<evidence type="ECO:0000313" key="2">
    <source>
        <dbReference type="Proteomes" id="UP000077315"/>
    </source>
</evidence>
<reference evidence="2" key="1">
    <citation type="submission" date="2015-06" db="EMBL/GenBank/DDBJ databases">
        <title>Expansion of signal transduction pathways in fungi by whole-genome duplication.</title>
        <authorList>
            <consortium name="DOE Joint Genome Institute"/>
            <person name="Corrochano L.M."/>
            <person name="Kuo A."/>
            <person name="Marcet-Houben M."/>
            <person name="Polaino S."/>
            <person name="Salamov A."/>
            <person name="Villalobos J.M."/>
            <person name="Alvarez M.I."/>
            <person name="Avalos J."/>
            <person name="Benito E.P."/>
            <person name="Benoit I."/>
            <person name="Burger G."/>
            <person name="Camino L.P."/>
            <person name="Canovas D."/>
            <person name="Cerda-Olmedo E."/>
            <person name="Cheng J.-F."/>
            <person name="Dominguez A."/>
            <person name="Elias M."/>
            <person name="Eslava A.P."/>
            <person name="Glaser F."/>
            <person name="Grimwood J."/>
            <person name="Gutierrez G."/>
            <person name="Heitman J."/>
            <person name="Henrissat B."/>
            <person name="Iturriaga E.A."/>
            <person name="Lang B.F."/>
            <person name="Lavin J.L."/>
            <person name="Lee S."/>
            <person name="Li W."/>
            <person name="Lindquist E."/>
            <person name="Lopez-Garcia S."/>
            <person name="Luque E.M."/>
            <person name="Marcos A.T."/>
            <person name="Martin J."/>
            <person name="McCluskey K."/>
            <person name="Medina H.R."/>
            <person name="Miralles-Duran A."/>
            <person name="Miyazaki A."/>
            <person name="Munoz-Torres E."/>
            <person name="Oguiza J.A."/>
            <person name="Ohm R."/>
            <person name="Olmedo M."/>
            <person name="Orejas M."/>
            <person name="Ortiz-Castellanos L."/>
            <person name="Pisabarro A.G."/>
            <person name="Rodriguez-Romero J."/>
            <person name="Ruiz-Herrera J."/>
            <person name="Ruiz-Vazquez R."/>
            <person name="Sanz C."/>
            <person name="Schackwitz W."/>
            <person name="Schmutz J."/>
            <person name="Shahriari M."/>
            <person name="Shelest E."/>
            <person name="Silva-Franco F."/>
            <person name="Soanes D."/>
            <person name="Syed K."/>
            <person name="Tagua V.G."/>
            <person name="Talbot N.J."/>
            <person name="Thon M."/>
            <person name="De vries R.P."/>
            <person name="Wiebenga A."/>
            <person name="Yadav J.S."/>
            <person name="Braun E.L."/>
            <person name="Baker S."/>
            <person name="Garre V."/>
            <person name="Horwitz B."/>
            <person name="Torres-Martinez S."/>
            <person name="Idnurm A."/>
            <person name="Herrera-Estrella A."/>
            <person name="Gabaldon T."/>
            <person name="Grigoriev I.V."/>
        </authorList>
    </citation>
    <scope>NUCLEOTIDE SEQUENCE [LARGE SCALE GENOMIC DNA]</scope>
    <source>
        <strain evidence="2">NRRL 1555(-)</strain>
    </source>
</reference>
<dbReference type="InterPro" id="IPR036873">
    <property type="entry name" value="Rhodanese-like_dom_sf"/>
</dbReference>
<dbReference type="Proteomes" id="UP000077315">
    <property type="component" value="Unassembled WGS sequence"/>
</dbReference>
<evidence type="ECO:0008006" key="3">
    <source>
        <dbReference type="Google" id="ProtNLM"/>
    </source>
</evidence>
<dbReference type="STRING" id="763407.A0A167R8T4"/>
<accession>A0A167R8T4</accession>
<dbReference type="AlphaFoldDB" id="A0A167R8T4"/>
<evidence type="ECO:0000313" key="1">
    <source>
        <dbReference type="EMBL" id="OAD81119.1"/>
    </source>
</evidence>
<dbReference type="InParanoid" id="A0A167R8T4"/>
<dbReference type="RefSeq" id="XP_018299159.1">
    <property type="nucleotide sequence ID" value="XM_018427786.1"/>
</dbReference>
<name>A0A167R8T4_PHYB8</name>
<keyword evidence="2" id="KW-1185">Reference proteome</keyword>
<dbReference type="OrthoDB" id="292964at2759"/>
<dbReference type="Gene3D" id="3.40.250.10">
    <property type="entry name" value="Rhodanese-like domain"/>
    <property type="match status" value="1"/>
</dbReference>
<organism evidence="1 2">
    <name type="scientific">Phycomyces blakesleeanus (strain ATCC 8743b / DSM 1359 / FGSC 10004 / NBRC 33097 / NRRL 1555)</name>
    <dbReference type="NCBI Taxonomy" id="763407"/>
    <lineage>
        <taxon>Eukaryota</taxon>
        <taxon>Fungi</taxon>
        <taxon>Fungi incertae sedis</taxon>
        <taxon>Mucoromycota</taxon>
        <taxon>Mucoromycotina</taxon>
        <taxon>Mucoromycetes</taxon>
        <taxon>Mucorales</taxon>
        <taxon>Phycomycetaceae</taxon>
        <taxon>Phycomyces</taxon>
    </lineage>
</organism>